<dbReference type="InterPro" id="IPR050624">
    <property type="entry name" value="HTH-type_Tx_Regulator"/>
</dbReference>
<evidence type="ECO:0000313" key="5">
    <source>
        <dbReference type="EMBL" id="ODG91841.1"/>
    </source>
</evidence>
<dbReference type="PROSITE" id="PS01081">
    <property type="entry name" value="HTH_TETR_1"/>
    <property type="match status" value="1"/>
</dbReference>
<evidence type="ECO:0000313" key="6">
    <source>
        <dbReference type="Proteomes" id="UP000094580"/>
    </source>
</evidence>
<accession>A0ABX2ZRM3</accession>
<dbReference type="RefSeq" id="WP_069033678.1">
    <property type="nucleotide sequence ID" value="NZ_MDKC01000013.1"/>
</dbReference>
<dbReference type="PANTHER" id="PTHR43479:SF22">
    <property type="entry name" value="TRANSCRIPTIONAL REGULATOR, TETR FAMILY"/>
    <property type="match status" value="1"/>
</dbReference>
<keyword evidence="1" id="KW-0678">Repressor</keyword>
<keyword evidence="2 3" id="KW-0238">DNA-binding</keyword>
<organism evidence="5 6">
    <name type="scientific">Gottfriedia luciferensis</name>
    <dbReference type="NCBI Taxonomy" id="178774"/>
    <lineage>
        <taxon>Bacteria</taxon>
        <taxon>Bacillati</taxon>
        <taxon>Bacillota</taxon>
        <taxon>Bacilli</taxon>
        <taxon>Bacillales</taxon>
        <taxon>Bacillaceae</taxon>
        <taxon>Gottfriedia</taxon>
    </lineage>
</organism>
<dbReference type="EMBL" id="MDKC01000013">
    <property type="protein sequence ID" value="ODG91841.1"/>
    <property type="molecule type" value="Genomic_DNA"/>
</dbReference>
<dbReference type="Gene3D" id="1.10.357.10">
    <property type="entry name" value="Tetracycline Repressor, domain 2"/>
    <property type="match status" value="1"/>
</dbReference>
<feature type="domain" description="HTH tetR-type" evidence="4">
    <location>
        <begin position="2"/>
        <end position="62"/>
    </location>
</feature>
<evidence type="ECO:0000256" key="2">
    <source>
        <dbReference type="ARBA" id="ARBA00023125"/>
    </source>
</evidence>
<evidence type="ECO:0000256" key="1">
    <source>
        <dbReference type="ARBA" id="ARBA00022491"/>
    </source>
</evidence>
<gene>
    <name evidence="5" type="ORF">BED47_05000</name>
</gene>
<dbReference type="InterPro" id="IPR009057">
    <property type="entry name" value="Homeodomain-like_sf"/>
</dbReference>
<comment type="caution">
    <text evidence="5">The sequence shown here is derived from an EMBL/GenBank/DDBJ whole genome shotgun (WGS) entry which is preliminary data.</text>
</comment>
<dbReference type="Proteomes" id="UP000094580">
    <property type="component" value="Unassembled WGS sequence"/>
</dbReference>
<evidence type="ECO:0000256" key="3">
    <source>
        <dbReference type="PROSITE-ProRule" id="PRU00335"/>
    </source>
</evidence>
<dbReference type="PANTHER" id="PTHR43479">
    <property type="entry name" value="ACREF/ENVCD OPERON REPRESSOR-RELATED"/>
    <property type="match status" value="1"/>
</dbReference>
<evidence type="ECO:0000259" key="4">
    <source>
        <dbReference type="PROSITE" id="PS50977"/>
    </source>
</evidence>
<proteinExistence type="predicted"/>
<dbReference type="InterPro" id="IPR001647">
    <property type="entry name" value="HTH_TetR"/>
</dbReference>
<dbReference type="InterPro" id="IPR023772">
    <property type="entry name" value="DNA-bd_HTH_TetR-type_CS"/>
</dbReference>
<feature type="DNA-binding region" description="H-T-H motif" evidence="3">
    <location>
        <begin position="25"/>
        <end position="44"/>
    </location>
</feature>
<keyword evidence="6" id="KW-1185">Reference proteome</keyword>
<name>A0ABX2ZRM3_9BACI</name>
<dbReference type="SUPFAM" id="SSF46689">
    <property type="entry name" value="Homeodomain-like"/>
    <property type="match status" value="1"/>
</dbReference>
<dbReference type="PROSITE" id="PS50977">
    <property type="entry name" value="HTH_TETR_2"/>
    <property type="match status" value="1"/>
</dbReference>
<dbReference type="PRINTS" id="PR00455">
    <property type="entry name" value="HTHTETR"/>
</dbReference>
<dbReference type="Pfam" id="PF00440">
    <property type="entry name" value="TetR_N"/>
    <property type="match status" value="1"/>
</dbReference>
<reference evidence="5 6" key="1">
    <citation type="submission" date="2016-07" db="EMBL/GenBank/DDBJ databases">
        <authorList>
            <person name="Townsley L."/>
            <person name="Shank E.A."/>
        </authorList>
    </citation>
    <scope>NUCLEOTIDE SEQUENCE [LARGE SCALE GENOMIC DNA]</scope>
    <source>
        <strain evidence="5 6">CH01</strain>
    </source>
</reference>
<protein>
    <submittedName>
        <fullName evidence="5">TetR family transcriptional regulator</fullName>
    </submittedName>
</protein>
<sequence>MNDRKQHVVKIAHELFIEKGFQATSIQDILDYSGISKGTFYNYFSSKSDLVVALFNMIYKKLEHERNELLIGQSPSNIEIFIKQITLLMEANRDNKLISLFEEVIYINDLDIKQFIREGNFKTLNWVYTRFLDIFGSEKKDFLLDSAIMFLGIIHHNVRYYDLAKDVNISMDQVVRYSVKRMIKIVEDVEESGEQLFNLELLDRWLPVRKTEENLQQKLCSIICTMKKSALNSNEQQKYNELLDFLQNELLQSKTPRKYLIESALVSLNEGKTLLGDKELQKLNELIDINFIQHVK</sequence>